<dbReference type="RefSeq" id="WP_070230727.1">
    <property type="nucleotide sequence ID" value="NZ_BJYO01000003.1"/>
</dbReference>
<dbReference type="Pfam" id="PF10502">
    <property type="entry name" value="Peptidase_S26"/>
    <property type="match status" value="1"/>
</dbReference>
<evidence type="ECO:0000313" key="7">
    <source>
        <dbReference type="EMBL" id="RDL06725.1"/>
    </source>
</evidence>
<dbReference type="GO" id="GO:0005886">
    <property type="term" value="C:plasma membrane"/>
    <property type="evidence" value="ECO:0007669"/>
    <property type="project" value="UniProtKB-SubCell"/>
</dbReference>
<comment type="catalytic activity">
    <reaction evidence="1 6">
        <text>Cleavage of hydrophobic, N-terminal signal or leader sequences from secreted and periplasmic proteins.</text>
        <dbReference type="EC" id="3.4.21.89"/>
    </reaction>
</comment>
<dbReference type="CDD" id="cd06530">
    <property type="entry name" value="S26_SPase_I"/>
    <property type="match status" value="1"/>
</dbReference>
<dbReference type="AlphaFoldDB" id="A0A288QA00"/>
<accession>A0A288QA00</accession>
<evidence type="ECO:0000256" key="5">
    <source>
        <dbReference type="ARBA" id="ARBA00022801"/>
    </source>
</evidence>
<keyword evidence="6" id="KW-1133">Transmembrane helix</keyword>
<organism evidence="7 8">
    <name type="scientific">Weissella soli</name>
    <dbReference type="NCBI Taxonomy" id="155866"/>
    <lineage>
        <taxon>Bacteria</taxon>
        <taxon>Bacillati</taxon>
        <taxon>Bacillota</taxon>
        <taxon>Bacilli</taxon>
        <taxon>Lactobacillales</taxon>
        <taxon>Lactobacillaceae</taxon>
        <taxon>Weissella</taxon>
    </lineage>
</organism>
<sequence length="206" mass="23440">MKTFKNIMGYVVPIVVGLLIALLIKQYWFTLVRVDGTSMDPNLYDTEQVFVMRSESIHRGSVIVFDAFGENPEETSTKNYVKRVIAVAGDKLSAKNGVLKVNGKTIDQSYISKSEQKATNEINNVGNWNNLSELAKRQGWQKNENTIIVPKGKYFVLGDHRSVSNDSRYWGFVDKSKVMGVVKAGFWTNKTQQININDQWQTFFTK</sequence>
<gene>
    <name evidence="7" type="ORF">DFP99_1114</name>
</gene>
<comment type="caution">
    <text evidence="7">The sequence shown here is derived from an EMBL/GenBank/DDBJ whole genome shotgun (WGS) entry which is preliminary data.</text>
</comment>
<comment type="subcellular location">
    <subcellularLocation>
        <location evidence="2">Cell membrane</location>
        <topology evidence="2">Single-pass type II membrane protein</topology>
    </subcellularLocation>
    <subcellularLocation>
        <location evidence="6">Membrane</location>
        <topology evidence="6">Single-pass type II membrane protein</topology>
    </subcellularLocation>
</comment>
<dbReference type="InterPro" id="IPR019758">
    <property type="entry name" value="Pept_S26A_signal_pept_1_CS"/>
</dbReference>
<dbReference type="PROSITE" id="PS00761">
    <property type="entry name" value="SPASE_I_3"/>
    <property type="match status" value="1"/>
</dbReference>
<dbReference type="KEGG" id="wso:WSWS_01575"/>
<dbReference type="Proteomes" id="UP000254912">
    <property type="component" value="Unassembled WGS sequence"/>
</dbReference>
<keyword evidence="5 6" id="KW-0378">Hydrolase</keyword>
<keyword evidence="6" id="KW-0472">Membrane</keyword>
<dbReference type="EC" id="3.4.21.89" evidence="4 6"/>
<protein>
    <recommendedName>
        <fullName evidence="4 6">Signal peptidase I</fullName>
        <ecNumber evidence="4 6">3.4.21.89</ecNumber>
    </recommendedName>
</protein>
<dbReference type="PANTHER" id="PTHR43390">
    <property type="entry name" value="SIGNAL PEPTIDASE I"/>
    <property type="match status" value="1"/>
</dbReference>
<keyword evidence="8" id="KW-1185">Reference proteome</keyword>
<dbReference type="InterPro" id="IPR019533">
    <property type="entry name" value="Peptidase_S26"/>
</dbReference>
<dbReference type="EMBL" id="QRAS01000002">
    <property type="protein sequence ID" value="RDL06725.1"/>
    <property type="molecule type" value="Genomic_DNA"/>
</dbReference>
<dbReference type="SUPFAM" id="SSF51306">
    <property type="entry name" value="LexA/Signal peptidase"/>
    <property type="match status" value="1"/>
</dbReference>
<name>A0A288QA00_9LACO</name>
<keyword evidence="6" id="KW-0812">Transmembrane</keyword>
<dbReference type="NCBIfam" id="TIGR02227">
    <property type="entry name" value="sigpep_I_bact"/>
    <property type="match status" value="1"/>
</dbReference>
<evidence type="ECO:0000256" key="6">
    <source>
        <dbReference type="RuleBase" id="RU362042"/>
    </source>
</evidence>
<dbReference type="GO" id="GO:0004252">
    <property type="term" value="F:serine-type endopeptidase activity"/>
    <property type="evidence" value="ECO:0007669"/>
    <property type="project" value="InterPro"/>
</dbReference>
<reference evidence="7 8" key="1">
    <citation type="submission" date="2018-07" db="EMBL/GenBank/DDBJ databases">
        <title>Genomic Encyclopedia of Type Strains, Phase III (KMG-III): the genomes of soil and plant-associated and newly described type strains.</title>
        <authorList>
            <person name="Whitman W."/>
        </authorList>
    </citation>
    <scope>NUCLEOTIDE SEQUENCE [LARGE SCALE GENOMIC DNA]</scope>
    <source>
        <strain evidence="7 8">CECT 7031</strain>
    </source>
</reference>
<evidence type="ECO:0000256" key="1">
    <source>
        <dbReference type="ARBA" id="ARBA00000677"/>
    </source>
</evidence>
<dbReference type="GO" id="GO:0006465">
    <property type="term" value="P:signal peptide processing"/>
    <property type="evidence" value="ECO:0007669"/>
    <property type="project" value="InterPro"/>
</dbReference>
<evidence type="ECO:0000256" key="2">
    <source>
        <dbReference type="ARBA" id="ARBA00004401"/>
    </source>
</evidence>
<evidence type="ECO:0000313" key="8">
    <source>
        <dbReference type="Proteomes" id="UP000254912"/>
    </source>
</evidence>
<proteinExistence type="inferred from homology"/>
<dbReference type="Gene3D" id="2.10.109.10">
    <property type="entry name" value="Umud Fragment, subunit A"/>
    <property type="match status" value="1"/>
</dbReference>
<evidence type="ECO:0000256" key="4">
    <source>
        <dbReference type="ARBA" id="ARBA00013208"/>
    </source>
</evidence>
<feature type="transmembrane region" description="Helical" evidence="6">
    <location>
        <begin position="7"/>
        <end position="29"/>
    </location>
</feature>
<dbReference type="GO" id="GO:0009003">
    <property type="term" value="F:signal peptidase activity"/>
    <property type="evidence" value="ECO:0007669"/>
    <property type="project" value="UniProtKB-EC"/>
</dbReference>
<dbReference type="PRINTS" id="PR00727">
    <property type="entry name" value="LEADERPTASE"/>
</dbReference>
<dbReference type="GeneID" id="94546756"/>
<keyword evidence="6" id="KW-0645">Protease</keyword>
<dbReference type="InterPro" id="IPR036286">
    <property type="entry name" value="LexA/Signal_pep-like_sf"/>
</dbReference>
<dbReference type="PANTHER" id="PTHR43390:SF1">
    <property type="entry name" value="CHLOROPLAST PROCESSING PEPTIDASE"/>
    <property type="match status" value="1"/>
</dbReference>
<evidence type="ECO:0000256" key="3">
    <source>
        <dbReference type="ARBA" id="ARBA00009370"/>
    </source>
</evidence>
<dbReference type="InterPro" id="IPR000223">
    <property type="entry name" value="Pept_S26A_signal_pept_1"/>
</dbReference>
<comment type="similarity">
    <text evidence="3 6">Belongs to the peptidase S26 family.</text>
</comment>